<protein>
    <submittedName>
        <fullName evidence="1">Uncharacterized protein</fullName>
    </submittedName>
</protein>
<name>A0ABX4VZX7_9GAMM</name>
<gene>
    <name evidence="1" type="ORF">CXK93_10335</name>
</gene>
<dbReference type="EMBL" id="POUI01000002">
    <property type="protein sequence ID" value="PNF84680.1"/>
    <property type="molecule type" value="Genomic_DNA"/>
</dbReference>
<organism evidence="1 2">
    <name type="scientific">Stutzerimonas decontaminans</name>
    <dbReference type="NCBI Taxonomy" id="3022791"/>
    <lineage>
        <taxon>Bacteria</taxon>
        <taxon>Pseudomonadati</taxon>
        <taxon>Pseudomonadota</taxon>
        <taxon>Gammaproteobacteria</taxon>
        <taxon>Pseudomonadales</taxon>
        <taxon>Pseudomonadaceae</taxon>
        <taxon>Stutzerimonas</taxon>
    </lineage>
</organism>
<reference evidence="1 2" key="1">
    <citation type="submission" date="2018-01" db="EMBL/GenBank/DDBJ databases">
        <title>Denitrification phenotypes of diverse strains of Pseudomonas stutzeri.</title>
        <authorList>
            <person name="Milligan D.A."/>
            <person name="Bergaust L."/>
            <person name="Bakken L.R."/>
            <person name="Frostegard A."/>
        </authorList>
    </citation>
    <scope>NUCLEOTIDE SEQUENCE [LARGE SCALE GENOMIC DNA]</scope>
    <source>
        <strain evidence="1 2">ST27MN3</strain>
    </source>
</reference>
<sequence length="95" mass="9968">MLTGGGRGLLTSIFVALDAVAGVAINTEHARRIAAVVDVNVAGRSEAKGVLAAIGAYRIRRFDHWLANRFFHLVFVSDDLADGGFAAIGSLAQSD</sequence>
<evidence type="ECO:0000313" key="1">
    <source>
        <dbReference type="EMBL" id="PNF84680.1"/>
    </source>
</evidence>
<evidence type="ECO:0000313" key="2">
    <source>
        <dbReference type="Proteomes" id="UP000236021"/>
    </source>
</evidence>
<proteinExistence type="predicted"/>
<dbReference type="Proteomes" id="UP000236021">
    <property type="component" value="Unassembled WGS sequence"/>
</dbReference>
<keyword evidence="2" id="KW-1185">Reference proteome</keyword>
<accession>A0ABX4VZX7</accession>
<comment type="caution">
    <text evidence="1">The sequence shown here is derived from an EMBL/GenBank/DDBJ whole genome shotgun (WGS) entry which is preliminary data.</text>
</comment>